<proteinExistence type="predicted"/>
<evidence type="ECO:0000256" key="5">
    <source>
        <dbReference type="ARBA" id="ARBA00093797"/>
    </source>
</evidence>
<evidence type="ECO:0000256" key="4">
    <source>
        <dbReference type="ARBA" id="ARBA00023186"/>
    </source>
</evidence>
<dbReference type="AlphaFoldDB" id="A0A239FY72"/>
<dbReference type="Proteomes" id="UP000198284">
    <property type="component" value="Unassembled WGS sequence"/>
</dbReference>
<dbReference type="OrthoDB" id="8527993at2"/>
<dbReference type="EMBL" id="FZOT01000004">
    <property type="protein sequence ID" value="SNS61705.1"/>
    <property type="molecule type" value="Genomic_DNA"/>
</dbReference>
<keyword evidence="4" id="KW-0143">Chaperone</keyword>
<keyword evidence="6" id="KW-0282">Flagellum</keyword>
<protein>
    <recommendedName>
        <fullName evidence="5">Flagellar protein FliT</fullName>
    </recommendedName>
</protein>
<reference evidence="6 7" key="1">
    <citation type="submission" date="2017-06" db="EMBL/GenBank/DDBJ databases">
        <authorList>
            <person name="Kim H.J."/>
            <person name="Triplett B.A."/>
        </authorList>
    </citation>
    <scope>NUCLEOTIDE SEQUENCE [LARGE SCALE GENOMIC DNA]</scope>
    <source>
        <strain evidence="6 7">U15</strain>
    </source>
</reference>
<keyword evidence="3" id="KW-1005">Bacterial flagellum biogenesis</keyword>
<dbReference type="Gene3D" id="1.20.58.380">
    <property type="entry name" value="Flagellar protein flit"/>
    <property type="match status" value="1"/>
</dbReference>
<comment type="subcellular location">
    <subcellularLocation>
        <location evidence="1">Cytoplasm</location>
        <location evidence="1">Cytosol</location>
    </subcellularLocation>
</comment>
<evidence type="ECO:0000313" key="7">
    <source>
        <dbReference type="Proteomes" id="UP000198284"/>
    </source>
</evidence>
<sequence length="109" mass="12276">MECDEIIGLYEHVAALTDQMLAAARSGEWDELTALESDCARQVEMLRKAQPPGPLPPEAREQKVRILQKILADDREIRSLTETWMNRLSELMNSTGTERKLASAYSQTG</sequence>
<gene>
    <name evidence="6" type="ORF">SAMN06265795_104147</name>
</gene>
<keyword evidence="7" id="KW-1185">Reference proteome</keyword>
<name>A0A239FY72_9BURK</name>
<keyword evidence="6" id="KW-0969">Cilium</keyword>
<keyword evidence="2" id="KW-0963">Cytoplasm</keyword>
<evidence type="ECO:0000256" key="3">
    <source>
        <dbReference type="ARBA" id="ARBA00022795"/>
    </source>
</evidence>
<evidence type="ECO:0000313" key="6">
    <source>
        <dbReference type="EMBL" id="SNS61705.1"/>
    </source>
</evidence>
<accession>A0A239FY72</accession>
<dbReference type="Pfam" id="PF05400">
    <property type="entry name" value="FliT"/>
    <property type="match status" value="1"/>
</dbReference>
<dbReference type="GO" id="GO:0044781">
    <property type="term" value="P:bacterial-type flagellum organization"/>
    <property type="evidence" value="ECO:0007669"/>
    <property type="project" value="UniProtKB-KW"/>
</dbReference>
<dbReference type="RefSeq" id="WP_089398996.1">
    <property type="nucleotide sequence ID" value="NZ_FZOT01000004.1"/>
</dbReference>
<evidence type="ECO:0000256" key="2">
    <source>
        <dbReference type="ARBA" id="ARBA00022490"/>
    </source>
</evidence>
<organism evidence="6 7">
    <name type="scientific">Noviherbaspirillum humi</name>
    <dbReference type="NCBI Taxonomy" id="1688639"/>
    <lineage>
        <taxon>Bacteria</taxon>
        <taxon>Pseudomonadati</taxon>
        <taxon>Pseudomonadota</taxon>
        <taxon>Betaproteobacteria</taxon>
        <taxon>Burkholderiales</taxon>
        <taxon>Oxalobacteraceae</taxon>
        <taxon>Noviherbaspirillum</taxon>
    </lineage>
</organism>
<keyword evidence="6" id="KW-0966">Cell projection</keyword>
<evidence type="ECO:0000256" key="1">
    <source>
        <dbReference type="ARBA" id="ARBA00004514"/>
    </source>
</evidence>
<dbReference type="InterPro" id="IPR008622">
    <property type="entry name" value="FliT"/>
</dbReference>